<dbReference type="InterPro" id="IPR004358">
    <property type="entry name" value="Sig_transdc_His_kin-like_C"/>
</dbReference>
<evidence type="ECO:0000313" key="11">
    <source>
        <dbReference type="EMBL" id="MFC5495402.1"/>
    </source>
</evidence>
<dbReference type="SMART" id="SM00448">
    <property type="entry name" value="REC"/>
    <property type="match status" value="2"/>
</dbReference>
<feature type="domain" description="Response regulatory" evidence="10">
    <location>
        <begin position="724"/>
        <end position="841"/>
    </location>
</feature>
<evidence type="ECO:0000256" key="8">
    <source>
        <dbReference type="SAM" id="Phobius"/>
    </source>
</evidence>
<dbReference type="PRINTS" id="PR00344">
    <property type="entry name" value="BCTRLSENSOR"/>
</dbReference>
<dbReference type="Pfam" id="PF00072">
    <property type="entry name" value="Response_reg"/>
    <property type="match status" value="2"/>
</dbReference>
<dbReference type="PROSITE" id="PS50109">
    <property type="entry name" value="HIS_KIN"/>
    <property type="match status" value="1"/>
</dbReference>
<dbReference type="RefSeq" id="WP_345181764.1">
    <property type="nucleotide sequence ID" value="NZ_BAABFQ010000009.1"/>
</dbReference>
<evidence type="ECO:0000256" key="3">
    <source>
        <dbReference type="ARBA" id="ARBA00012438"/>
    </source>
</evidence>
<dbReference type="SMART" id="SM00388">
    <property type="entry name" value="HisKA"/>
    <property type="match status" value="1"/>
</dbReference>
<dbReference type="SUPFAM" id="SSF47384">
    <property type="entry name" value="Homodimeric domain of signal transducing histidine kinase"/>
    <property type="match status" value="1"/>
</dbReference>
<evidence type="ECO:0000256" key="1">
    <source>
        <dbReference type="ARBA" id="ARBA00000085"/>
    </source>
</evidence>
<feature type="domain" description="Histidine kinase" evidence="9">
    <location>
        <begin position="341"/>
        <end position="562"/>
    </location>
</feature>
<dbReference type="InterPro" id="IPR005467">
    <property type="entry name" value="His_kinase_dom"/>
</dbReference>
<dbReference type="InterPro" id="IPR036097">
    <property type="entry name" value="HisK_dim/P_sf"/>
</dbReference>
<organism evidence="11 12">
    <name type="scientific">Nocardioides caricicola</name>
    <dbReference type="NCBI Taxonomy" id="634770"/>
    <lineage>
        <taxon>Bacteria</taxon>
        <taxon>Bacillati</taxon>
        <taxon>Actinomycetota</taxon>
        <taxon>Actinomycetes</taxon>
        <taxon>Propionibacteriales</taxon>
        <taxon>Nocardioidaceae</taxon>
        <taxon>Nocardioides</taxon>
    </lineage>
</organism>
<feature type="transmembrane region" description="Helical" evidence="8">
    <location>
        <begin position="35"/>
        <end position="51"/>
    </location>
</feature>
<feature type="transmembrane region" description="Helical" evidence="8">
    <location>
        <begin position="63"/>
        <end position="85"/>
    </location>
</feature>
<evidence type="ECO:0000256" key="6">
    <source>
        <dbReference type="ARBA" id="ARBA00023012"/>
    </source>
</evidence>
<dbReference type="EMBL" id="JBHSMD010000010">
    <property type="protein sequence ID" value="MFC5495402.1"/>
    <property type="molecule type" value="Genomic_DNA"/>
</dbReference>
<dbReference type="SMART" id="SM00387">
    <property type="entry name" value="HATPase_c"/>
    <property type="match status" value="1"/>
</dbReference>
<dbReference type="PANTHER" id="PTHR45339:SF1">
    <property type="entry name" value="HYBRID SIGNAL TRANSDUCTION HISTIDINE KINASE J"/>
    <property type="match status" value="1"/>
</dbReference>
<dbReference type="Pfam" id="PF00512">
    <property type="entry name" value="HisKA"/>
    <property type="match status" value="1"/>
</dbReference>
<evidence type="ECO:0000256" key="4">
    <source>
        <dbReference type="ARBA" id="ARBA00022553"/>
    </source>
</evidence>
<evidence type="ECO:0000256" key="7">
    <source>
        <dbReference type="PROSITE-ProRule" id="PRU00169"/>
    </source>
</evidence>
<comment type="caution">
    <text evidence="11">The sequence shown here is derived from an EMBL/GenBank/DDBJ whole genome shotgun (WGS) entry which is preliminary data.</text>
</comment>
<keyword evidence="8" id="KW-1133">Transmembrane helix</keyword>
<evidence type="ECO:0000259" key="10">
    <source>
        <dbReference type="PROSITE" id="PS50110"/>
    </source>
</evidence>
<feature type="domain" description="Response regulatory" evidence="10">
    <location>
        <begin position="580"/>
        <end position="700"/>
    </location>
</feature>
<evidence type="ECO:0000313" key="12">
    <source>
        <dbReference type="Proteomes" id="UP001595956"/>
    </source>
</evidence>
<sequence length="844" mass="90440">MRRSVSTRVVVVLAAVLVALAVLYAFRPDQAISLLTYPVVLVPGVVAWVGTARTPREARLFPALLTVSLLASGIGDLTWLLATYLNGDDPTVSPADAIYLSGYLALIAALLAVTAARHGDRLRLDVDALIDVLTVVVVSMVLFWNLSVEHIVTDESAPELERIVQSIYPVADAVLIALVIRALLVPRTRQALGLSFSVGICLWLAGDLGYIVVGYDLAVSVVFDILRTFGAIAMAVSTFRPHVLPPARPSLEWKAWLSLPKLVFAVLPLLILPGQLLVNEITGTATVVPMQTIVVMTVLALLAFGRTARLLYVERQTRLELAAARDEALEGSRAKSAFLATMSHEIRTPMNGVIGLTGLLLDTELDRRQRTYADGVRTAGSALITVINDILDFSKIEAGHLDLEELDLELVQVVEEVAELVAGPAREKHLELLAYCSPELPVALRGDPSRLRQVLLNLAGNAVKFTDAGEVVIRAHLESRDEDGVRVRFEVADTGIGVAPENQARLFDPFSQADSSTTRQYGGTGLGLAICQQLVTAMGGELGVDSELGKGSTFWFTVPLGFAENKAPVPRPIPALENLRVLVVDDNATNRMILHDQLAAWDMNVAVASSGPEALALLAGAARLGTPYDLAVLDFRMPEMDGVEVARRISADPTLAGIGLTLLTSDTVDRPEEARRAGVSAMLTKPVHLAQLRTALLQAAGAAGAVAEPATERLAQPLSTGRGRVLVVEDGEINQIVAIGMLERLGYTVEVADDGVAGVAALARSTYDAVFMDVQMPGLDGYEATREVRRMEAGARHTPIIAMTAGALDGERERCLAAGMDDYVSKPIELAAMESALERWVPVR</sequence>
<dbReference type="InterPro" id="IPR011006">
    <property type="entry name" value="CheY-like_superfamily"/>
</dbReference>
<dbReference type="Pfam" id="PF02518">
    <property type="entry name" value="HATPase_c"/>
    <property type="match status" value="1"/>
</dbReference>
<keyword evidence="6" id="KW-0902">Two-component regulatory system</keyword>
<evidence type="ECO:0000256" key="2">
    <source>
        <dbReference type="ARBA" id="ARBA00004236"/>
    </source>
</evidence>
<feature type="transmembrane region" description="Helical" evidence="8">
    <location>
        <begin position="259"/>
        <end position="278"/>
    </location>
</feature>
<keyword evidence="12" id="KW-1185">Reference proteome</keyword>
<dbReference type="Gene3D" id="3.40.50.2300">
    <property type="match status" value="2"/>
</dbReference>
<dbReference type="PANTHER" id="PTHR45339">
    <property type="entry name" value="HYBRID SIGNAL TRANSDUCTION HISTIDINE KINASE J"/>
    <property type="match status" value="1"/>
</dbReference>
<feature type="transmembrane region" description="Helical" evidence="8">
    <location>
        <begin position="128"/>
        <end position="146"/>
    </location>
</feature>
<evidence type="ECO:0000256" key="5">
    <source>
        <dbReference type="ARBA" id="ARBA00022777"/>
    </source>
</evidence>
<name>A0ABW0N612_9ACTN</name>
<reference evidence="12" key="1">
    <citation type="journal article" date="2019" name="Int. J. Syst. Evol. Microbiol.">
        <title>The Global Catalogue of Microorganisms (GCM) 10K type strain sequencing project: providing services to taxonomists for standard genome sequencing and annotation.</title>
        <authorList>
            <consortium name="The Broad Institute Genomics Platform"/>
            <consortium name="The Broad Institute Genome Sequencing Center for Infectious Disease"/>
            <person name="Wu L."/>
            <person name="Ma J."/>
        </authorList>
    </citation>
    <scope>NUCLEOTIDE SEQUENCE [LARGE SCALE GENOMIC DNA]</scope>
    <source>
        <strain evidence="12">KACC 13778</strain>
    </source>
</reference>
<dbReference type="CDD" id="cd16922">
    <property type="entry name" value="HATPase_EvgS-ArcB-TorS-like"/>
    <property type="match status" value="1"/>
</dbReference>
<evidence type="ECO:0000259" key="9">
    <source>
        <dbReference type="PROSITE" id="PS50109"/>
    </source>
</evidence>
<keyword evidence="5" id="KW-0808">Transferase</keyword>
<dbReference type="CDD" id="cd00082">
    <property type="entry name" value="HisKA"/>
    <property type="match status" value="1"/>
</dbReference>
<feature type="transmembrane region" description="Helical" evidence="8">
    <location>
        <begin position="191"/>
        <end position="211"/>
    </location>
</feature>
<keyword evidence="8" id="KW-0812">Transmembrane</keyword>
<keyword evidence="8" id="KW-0472">Membrane</keyword>
<feature type="modified residue" description="4-aspartylphosphate" evidence="7">
    <location>
        <position position="634"/>
    </location>
</feature>
<proteinExistence type="predicted"/>
<feature type="modified residue" description="4-aspartylphosphate" evidence="7">
    <location>
        <position position="773"/>
    </location>
</feature>
<dbReference type="Gene3D" id="3.30.565.10">
    <property type="entry name" value="Histidine kinase-like ATPase, C-terminal domain"/>
    <property type="match status" value="1"/>
</dbReference>
<dbReference type="InterPro" id="IPR003594">
    <property type="entry name" value="HATPase_dom"/>
</dbReference>
<dbReference type="InterPro" id="IPR036890">
    <property type="entry name" value="HATPase_C_sf"/>
</dbReference>
<gene>
    <name evidence="11" type="ORF">ACFPKY_20005</name>
</gene>
<accession>A0ABW0N612</accession>
<dbReference type="EC" id="2.7.13.3" evidence="3"/>
<dbReference type="CDD" id="cd17546">
    <property type="entry name" value="REC_hyHK_CKI1_RcsC-like"/>
    <property type="match status" value="1"/>
</dbReference>
<keyword evidence="4 7" id="KW-0597">Phosphoprotein</keyword>
<feature type="transmembrane region" description="Helical" evidence="8">
    <location>
        <begin position="97"/>
        <end position="116"/>
    </location>
</feature>
<protein>
    <recommendedName>
        <fullName evidence="3">histidine kinase</fullName>
        <ecNumber evidence="3">2.7.13.3</ecNumber>
    </recommendedName>
</protein>
<comment type="subcellular location">
    <subcellularLocation>
        <location evidence="2">Cell membrane</location>
    </subcellularLocation>
</comment>
<dbReference type="Gene3D" id="1.10.287.130">
    <property type="match status" value="1"/>
</dbReference>
<comment type="catalytic activity">
    <reaction evidence="1">
        <text>ATP + protein L-histidine = ADP + protein N-phospho-L-histidine.</text>
        <dbReference type="EC" id="2.7.13.3"/>
    </reaction>
</comment>
<feature type="transmembrane region" description="Helical" evidence="8">
    <location>
        <begin position="166"/>
        <end position="184"/>
    </location>
</feature>
<keyword evidence="5" id="KW-0418">Kinase</keyword>
<dbReference type="PROSITE" id="PS50110">
    <property type="entry name" value="RESPONSE_REGULATORY"/>
    <property type="match status" value="2"/>
</dbReference>
<dbReference type="SUPFAM" id="SSF52172">
    <property type="entry name" value="CheY-like"/>
    <property type="match status" value="2"/>
</dbReference>
<dbReference type="SUPFAM" id="SSF55874">
    <property type="entry name" value="ATPase domain of HSP90 chaperone/DNA topoisomerase II/histidine kinase"/>
    <property type="match status" value="1"/>
</dbReference>
<dbReference type="Proteomes" id="UP001595956">
    <property type="component" value="Unassembled WGS sequence"/>
</dbReference>
<dbReference type="InterPro" id="IPR001789">
    <property type="entry name" value="Sig_transdc_resp-reg_receiver"/>
</dbReference>
<feature type="transmembrane region" description="Helical" evidence="8">
    <location>
        <begin position="284"/>
        <end position="305"/>
    </location>
</feature>
<dbReference type="InterPro" id="IPR003661">
    <property type="entry name" value="HisK_dim/P_dom"/>
</dbReference>